<sequence length="145" mass="16770">MEKVLNGVTQKEASSKRTLSSDKFNPNQLEDNEDEWIINFDEINPDKSTSNISETSQASDSEINISLESSSMWLYFNKNPADVFGYNVCKICSKKYQISTSVSSLRKHLQTHQFQAPTKIQKIKNNITTSYNRQEQNKYDKYLIQ</sequence>
<accession>A0A9N8ZG29</accession>
<feature type="compositionally biased region" description="Polar residues" evidence="4">
    <location>
        <begin position="7"/>
        <end position="29"/>
    </location>
</feature>
<evidence type="ECO:0000313" key="7">
    <source>
        <dbReference type="Proteomes" id="UP000789375"/>
    </source>
</evidence>
<feature type="region of interest" description="Disordered" evidence="4">
    <location>
        <begin position="1"/>
        <end position="33"/>
    </location>
</feature>
<proteinExistence type="predicted"/>
<evidence type="ECO:0000256" key="3">
    <source>
        <dbReference type="ARBA" id="ARBA00022833"/>
    </source>
</evidence>
<evidence type="ECO:0000256" key="4">
    <source>
        <dbReference type="SAM" id="MobiDB-lite"/>
    </source>
</evidence>
<keyword evidence="1" id="KW-0479">Metal-binding</keyword>
<dbReference type="InterPro" id="IPR003656">
    <property type="entry name" value="Znf_BED"/>
</dbReference>
<comment type="caution">
    <text evidence="6">The sequence shown here is derived from an EMBL/GenBank/DDBJ whole genome shotgun (WGS) entry which is preliminary data.</text>
</comment>
<dbReference type="InterPro" id="IPR036236">
    <property type="entry name" value="Znf_C2H2_sf"/>
</dbReference>
<dbReference type="GO" id="GO:0003677">
    <property type="term" value="F:DNA binding"/>
    <property type="evidence" value="ECO:0007669"/>
    <property type="project" value="InterPro"/>
</dbReference>
<dbReference type="Proteomes" id="UP000789375">
    <property type="component" value="Unassembled WGS sequence"/>
</dbReference>
<evidence type="ECO:0000313" key="6">
    <source>
        <dbReference type="EMBL" id="CAG8492792.1"/>
    </source>
</evidence>
<dbReference type="Pfam" id="PF02892">
    <property type="entry name" value="zf-BED"/>
    <property type="match status" value="1"/>
</dbReference>
<dbReference type="EMBL" id="CAJVPP010000551">
    <property type="protein sequence ID" value="CAG8492792.1"/>
    <property type="molecule type" value="Genomic_DNA"/>
</dbReference>
<reference evidence="6" key="1">
    <citation type="submission" date="2021-06" db="EMBL/GenBank/DDBJ databases">
        <authorList>
            <person name="Kallberg Y."/>
            <person name="Tangrot J."/>
            <person name="Rosling A."/>
        </authorList>
    </citation>
    <scope>NUCLEOTIDE SEQUENCE</scope>
    <source>
        <strain evidence="6">87-6 pot B 2015</strain>
    </source>
</reference>
<keyword evidence="3" id="KW-0862">Zinc</keyword>
<evidence type="ECO:0000256" key="1">
    <source>
        <dbReference type="ARBA" id="ARBA00022723"/>
    </source>
</evidence>
<organism evidence="6 7">
    <name type="scientific">Funneliformis mosseae</name>
    <name type="common">Endomycorrhizal fungus</name>
    <name type="synonym">Glomus mosseae</name>
    <dbReference type="NCBI Taxonomy" id="27381"/>
    <lineage>
        <taxon>Eukaryota</taxon>
        <taxon>Fungi</taxon>
        <taxon>Fungi incertae sedis</taxon>
        <taxon>Mucoromycota</taxon>
        <taxon>Glomeromycotina</taxon>
        <taxon>Glomeromycetes</taxon>
        <taxon>Glomerales</taxon>
        <taxon>Glomeraceae</taxon>
        <taxon>Funneliformis</taxon>
    </lineage>
</organism>
<gene>
    <name evidence="6" type="ORF">FMOSSE_LOCUS3624</name>
</gene>
<evidence type="ECO:0000259" key="5">
    <source>
        <dbReference type="Pfam" id="PF02892"/>
    </source>
</evidence>
<protein>
    <submittedName>
        <fullName evidence="6">10016_t:CDS:1</fullName>
    </submittedName>
</protein>
<dbReference type="GO" id="GO:0008270">
    <property type="term" value="F:zinc ion binding"/>
    <property type="evidence" value="ECO:0007669"/>
    <property type="project" value="UniProtKB-KW"/>
</dbReference>
<keyword evidence="2" id="KW-0863">Zinc-finger</keyword>
<evidence type="ECO:0000256" key="2">
    <source>
        <dbReference type="ARBA" id="ARBA00022771"/>
    </source>
</evidence>
<dbReference type="AlphaFoldDB" id="A0A9N8ZG29"/>
<name>A0A9N8ZG29_FUNMO</name>
<keyword evidence="7" id="KW-1185">Reference proteome</keyword>
<dbReference type="SUPFAM" id="SSF57667">
    <property type="entry name" value="beta-beta-alpha zinc fingers"/>
    <property type="match status" value="1"/>
</dbReference>
<feature type="domain" description="BED-type" evidence="5">
    <location>
        <begin position="71"/>
        <end position="111"/>
    </location>
</feature>